<feature type="compositionally biased region" description="Basic and acidic residues" evidence="1">
    <location>
        <begin position="179"/>
        <end position="189"/>
    </location>
</feature>
<accession>A0A7J9LAT8</accession>
<dbReference type="Proteomes" id="UP000593576">
    <property type="component" value="Unassembled WGS sequence"/>
</dbReference>
<dbReference type="EMBL" id="JABFAF010000005">
    <property type="protein sequence ID" value="MBA0855845.1"/>
    <property type="molecule type" value="Genomic_DNA"/>
</dbReference>
<feature type="region of interest" description="Disordered" evidence="1">
    <location>
        <begin position="167"/>
        <end position="189"/>
    </location>
</feature>
<feature type="non-terminal residue" evidence="2">
    <location>
        <position position="1"/>
    </location>
</feature>
<sequence>QEFYASVREKESKRPHGYIWEDITVRGEEVHVTLREICKFYNVSYYEAGFLDNIDLDNFKDINMDNIVNYLTKGRGERNHRSDTEFPSKFNQEIMFPTAKMWMQFLCTKITPAMNISNVNTFRAIFVVWNSVGKVDMHRSMDISQHEMLYKQLEGWGFLPSPNDSAMQKGWGSNGNKQVIHEGDEKLNK</sequence>
<proteinExistence type="predicted"/>
<name>A0A7J9LAT8_GOSSC</name>
<comment type="caution">
    <text evidence="2">The sequence shown here is derived from an EMBL/GenBank/DDBJ whole genome shotgun (WGS) entry which is preliminary data.</text>
</comment>
<reference evidence="2 3" key="1">
    <citation type="journal article" date="2019" name="Genome Biol. Evol.">
        <title>Insights into the evolution of the New World diploid cottons (Gossypium, subgenus Houzingenia) based on genome sequencing.</title>
        <authorList>
            <person name="Grover C.E."/>
            <person name="Arick M.A. 2nd"/>
            <person name="Thrash A."/>
            <person name="Conover J.L."/>
            <person name="Sanders W.S."/>
            <person name="Peterson D.G."/>
            <person name="Frelichowski J.E."/>
            <person name="Scheffler J.A."/>
            <person name="Scheffler B.E."/>
            <person name="Wendel J.F."/>
        </authorList>
    </citation>
    <scope>NUCLEOTIDE SEQUENCE [LARGE SCALE GENOMIC DNA]</scope>
    <source>
        <strain evidence="2">1</strain>
        <tissue evidence="2">Leaf</tissue>
    </source>
</reference>
<keyword evidence="3" id="KW-1185">Reference proteome</keyword>
<dbReference type="AlphaFoldDB" id="A0A7J9LAT8"/>
<evidence type="ECO:0000313" key="3">
    <source>
        <dbReference type="Proteomes" id="UP000593576"/>
    </source>
</evidence>
<evidence type="ECO:0000256" key="1">
    <source>
        <dbReference type="SAM" id="MobiDB-lite"/>
    </source>
</evidence>
<gene>
    <name evidence="2" type="ORF">Goshw_019979</name>
</gene>
<evidence type="ECO:0000313" key="2">
    <source>
        <dbReference type="EMBL" id="MBA0855845.1"/>
    </source>
</evidence>
<protein>
    <submittedName>
        <fullName evidence="2">Uncharacterized protein</fullName>
    </submittedName>
</protein>
<organism evidence="2 3">
    <name type="scientific">Gossypium schwendimanii</name>
    <name type="common">Cotton</name>
    <dbReference type="NCBI Taxonomy" id="34291"/>
    <lineage>
        <taxon>Eukaryota</taxon>
        <taxon>Viridiplantae</taxon>
        <taxon>Streptophyta</taxon>
        <taxon>Embryophyta</taxon>
        <taxon>Tracheophyta</taxon>
        <taxon>Spermatophyta</taxon>
        <taxon>Magnoliopsida</taxon>
        <taxon>eudicotyledons</taxon>
        <taxon>Gunneridae</taxon>
        <taxon>Pentapetalae</taxon>
        <taxon>rosids</taxon>
        <taxon>malvids</taxon>
        <taxon>Malvales</taxon>
        <taxon>Malvaceae</taxon>
        <taxon>Malvoideae</taxon>
        <taxon>Gossypium</taxon>
    </lineage>
</organism>
<dbReference type="OrthoDB" id="10492531at2759"/>